<proteinExistence type="predicted"/>
<organism evidence="2 3">
    <name type="scientific">Hevea brasiliensis</name>
    <name type="common">Para rubber tree</name>
    <name type="synonym">Siphonia brasiliensis</name>
    <dbReference type="NCBI Taxonomy" id="3981"/>
    <lineage>
        <taxon>Eukaryota</taxon>
        <taxon>Viridiplantae</taxon>
        <taxon>Streptophyta</taxon>
        <taxon>Embryophyta</taxon>
        <taxon>Tracheophyta</taxon>
        <taxon>Spermatophyta</taxon>
        <taxon>Magnoliopsida</taxon>
        <taxon>eudicotyledons</taxon>
        <taxon>Gunneridae</taxon>
        <taxon>Pentapetalae</taxon>
        <taxon>rosids</taxon>
        <taxon>fabids</taxon>
        <taxon>Malpighiales</taxon>
        <taxon>Euphorbiaceae</taxon>
        <taxon>Crotonoideae</taxon>
        <taxon>Micrandreae</taxon>
        <taxon>Hevea</taxon>
    </lineage>
</organism>
<sequence length="396" mass="45196">MIDTLVSNYQRMIDSLHIEVCHLRKELAEKESQLSVKPAEKTVDDELSWLDILSRDTSENVQERINLQKALFELDETNLRNRSKLQHLDDAIAKQAIEKEGAVVESLKARRQVILDNIRDNDEAGVDYKKEIEENEKHRCQLQEMIEKAIIKDGSKTYLRILSQYRLLKRLLEFVAKHGIIIEDCRMMPHLGISDKKQSSVCACGRYAPMGCSQSTGHSFSRSCIFQHYQDFGSSTFCREEHHSSYYMLSHYQCPPAYLRLRKSSDHWVGGIPESCFVMPINPQNLRTSCPEFRTWASPCSEGFPSASYLSADFSHQHKEKWNISSRQRLNESPNAGMSASQTMMGHGGTNRGFLAQFLGLRSSNHIFHHTEPFSGPNISHVPSFATAGHNIFCNP</sequence>
<evidence type="ECO:0008006" key="4">
    <source>
        <dbReference type="Google" id="ProtNLM"/>
    </source>
</evidence>
<evidence type="ECO:0000256" key="1">
    <source>
        <dbReference type="SAM" id="MobiDB-lite"/>
    </source>
</evidence>
<feature type="compositionally biased region" description="Polar residues" evidence="1">
    <location>
        <begin position="327"/>
        <end position="344"/>
    </location>
</feature>
<keyword evidence="3" id="KW-1185">Reference proteome</keyword>
<comment type="caution">
    <text evidence="2">The sequence shown here is derived from an EMBL/GenBank/DDBJ whole genome shotgun (WGS) entry which is preliminary data.</text>
</comment>
<evidence type="ECO:0000313" key="2">
    <source>
        <dbReference type="EMBL" id="KAJ9177443.1"/>
    </source>
</evidence>
<gene>
    <name evidence="2" type="ORF">P3X46_012664</name>
</gene>
<dbReference type="Proteomes" id="UP001174677">
    <property type="component" value="Chromosome 7"/>
</dbReference>
<protein>
    <recommendedName>
        <fullName evidence="4">RING-type E3 ubiquitin transferase</fullName>
    </recommendedName>
</protein>
<reference evidence="2" key="1">
    <citation type="journal article" date="2023" name="Plant Biotechnol. J.">
        <title>Chromosome-level wild Hevea brasiliensis genome provides new tools for genomic-assisted breeding and valuable loci to elevate rubber yield.</title>
        <authorList>
            <person name="Cheng H."/>
            <person name="Song X."/>
            <person name="Hu Y."/>
            <person name="Wu T."/>
            <person name="Yang Q."/>
            <person name="An Z."/>
            <person name="Feng S."/>
            <person name="Deng Z."/>
            <person name="Wu W."/>
            <person name="Zeng X."/>
            <person name="Tu M."/>
            <person name="Wang X."/>
            <person name="Huang H."/>
        </authorList>
    </citation>
    <scope>NUCLEOTIDE SEQUENCE</scope>
    <source>
        <strain evidence="2">MT/VB/25A 57/8</strain>
    </source>
</reference>
<evidence type="ECO:0000313" key="3">
    <source>
        <dbReference type="Proteomes" id="UP001174677"/>
    </source>
</evidence>
<dbReference type="EMBL" id="JARPOI010000007">
    <property type="protein sequence ID" value="KAJ9177443.1"/>
    <property type="molecule type" value="Genomic_DNA"/>
</dbReference>
<feature type="region of interest" description="Disordered" evidence="1">
    <location>
        <begin position="327"/>
        <end position="346"/>
    </location>
</feature>
<name>A0ABQ9MET2_HEVBR</name>
<accession>A0ABQ9MET2</accession>